<dbReference type="SUPFAM" id="SSF110849">
    <property type="entry name" value="ParB/Sulfiredoxin"/>
    <property type="match status" value="1"/>
</dbReference>
<sequence>MKLKLNELNANPFKKEINKGKLDEDTIKKIQSNMKELGLMGALPIFKKDNKYYLVAGHHRVEALKREFGKNYEINVTLHNYSEENILRGMVVENLTQRNNKFREEGDNLLVIRKYLKQQSAHSPSEQAKRKDVKGIYDKGSISEIYSWLNKNGEVMARGKICQVLNILDNLDVELLERVKKGKAVSLDEQEEGILMTKDALAISKIEDKEEQKQIADLILKSKLSKTDDRRDTIIAYNKAPEEVKEEIKKGNRDIADIEEAIIEHQIKESNKGKPITEFIPNFKSRVDDFSYNVTRLEQQVALFRKVFYSKGFTQRYNTLGKKEKQFLGGTVQDIHKRIKKCYSEVEFFISQLEKAKGESNSLEVKK</sequence>
<gene>
    <name evidence="2" type="ORF">LCGC14_0548310</name>
</gene>
<name>A0A0F9RQU4_9ZZZZ</name>
<dbReference type="Pfam" id="PF02195">
    <property type="entry name" value="ParB_N"/>
    <property type="match status" value="1"/>
</dbReference>
<evidence type="ECO:0000259" key="1">
    <source>
        <dbReference type="Pfam" id="PF02195"/>
    </source>
</evidence>
<dbReference type="InterPro" id="IPR036086">
    <property type="entry name" value="ParB/Sulfiredoxin_sf"/>
</dbReference>
<evidence type="ECO:0000313" key="2">
    <source>
        <dbReference type="EMBL" id="KKN58825.1"/>
    </source>
</evidence>
<dbReference type="EMBL" id="LAZR01000747">
    <property type="protein sequence ID" value="KKN58825.1"/>
    <property type="molecule type" value="Genomic_DNA"/>
</dbReference>
<accession>A0A0F9RQU4</accession>
<dbReference type="CDD" id="cd16387">
    <property type="entry name" value="ParB_N_Srx"/>
    <property type="match status" value="1"/>
</dbReference>
<dbReference type="AlphaFoldDB" id="A0A0F9RQU4"/>
<comment type="caution">
    <text evidence="2">The sequence shown here is derived from an EMBL/GenBank/DDBJ whole genome shotgun (WGS) entry which is preliminary data.</text>
</comment>
<organism evidence="2">
    <name type="scientific">marine sediment metagenome</name>
    <dbReference type="NCBI Taxonomy" id="412755"/>
    <lineage>
        <taxon>unclassified sequences</taxon>
        <taxon>metagenomes</taxon>
        <taxon>ecological metagenomes</taxon>
    </lineage>
</organism>
<dbReference type="Gene3D" id="3.90.1530.10">
    <property type="entry name" value="Conserved hypothetical protein from pyrococcus furiosus pfu- 392566-001, ParB domain"/>
    <property type="match status" value="1"/>
</dbReference>
<feature type="domain" description="ParB-like N-terminal" evidence="1">
    <location>
        <begin position="3"/>
        <end position="95"/>
    </location>
</feature>
<proteinExistence type="predicted"/>
<dbReference type="InterPro" id="IPR003115">
    <property type="entry name" value="ParB_N"/>
</dbReference>
<reference evidence="2" key="1">
    <citation type="journal article" date="2015" name="Nature">
        <title>Complex archaea that bridge the gap between prokaryotes and eukaryotes.</title>
        <authorList>
            <person name="Spang A."/>
            <person name="Saw J.H."/>
            <person name="Jorgensen S.L."/>
            <person name="Zaremba-Niedzwiedzka K."/>
            <person name="Martijn J."/>
            <person name="Lind A.E."/>
            <person name="van Eijk R."/>
            <person name="Schleper C."/>
            <person name="Guy L."/>
            <person name="Ettema T.J."/>
        </authorList>
    </citation>
    <scope>NUCLEOTIDE SEQUENCE</scope>
</reference>
<protein>
    <recommendedName>
        <fullName evidence="1">ParB-like N-terminal domain-containing protein</fullName>
    </recommendedName>
</protein>